<name>R0LEA3_ANAPL</name>
<proteinExistence type="predicted"/>
<gene>
    <name evidence="1" type="ORF">Anapl_02823</name>
</gene>
<evidence type="ECO:0000313" key="1">
    <source>
        <dbReference type="EMBL" id="EOA99844.1"/>
    </source>
</evidence>
<dbReference type="EMBL" id="KB743260">
    <property type="protein sequence ID" value="EOA99844.1"/>
    <property type="molecule type" value="Genomic_DNA"/>
</dbReference>
<protein>
    <submittedName>
        <fullName evidence="1">Uncharacterized protein</fullName>
    </submittedName>
</protein>
<reference evidence="2" key="1">
    <citation type="journal article" date="2013" name="Nat. Genet.">
        <title>The duck genome and transcriptome provide insight into an avian influenza virus reservoir species.</title>
        <authorList>
            <person name="Huang Y."/>
            <person name="Li Y."/>
            <person name="Burt D.W."/>
            <person name="Chen H."/>
            <person name="Zhang Y."/>
            <person name="Qian W."/>
            <person name="Kim H."/>
            <person name="Gan S."/>
            <person name="Zhao Y."/>
            <person name="Li J."/>
            <person name="Yi K."/>
            <person name="Feng H."/>
            <person name="Zhu P."/>
            <person name="Li B."/>
            <person name="Liu Q."/>
            <person name="Fairley S."/>
            <person name="Magor K.E."/>
            <person name="Du Z."/>
            <person name="Hu X."/>
            <person name="Goodman L."/>
            <person name="Tafer H."/>
            <person name="Vignal A."/>
            <person name="Lee T."/>
            <person name="Kim K.W."/>
            <person name="Sheng Z."/>
            <person name="An Y."/>
            <person name="Searle S."/>
            <person name="Herrero J."/>
            <person name="Groenen M.A."/>
            <person name="Crooijmans R.P."/>
            <person name="Faraut T."/>
            <person name="Cai Q."/>
            <person name="Webster R.G."/>
            <person name="Aldridge J.R."/>
            <person name="Warren W.C."/>
            <person name="Bartschat S."/>
            <person name="Kehr S."/>
            <person name="Marz M."/>
            <person name="Stadler P.F."/>
            <person name="Smith J."/>
            <person name="Kraus R.H."/>
            <person name="Zhao Y."/>
            <person name="Ren L."/>
            <person name="Fei J."/>
            <person name="Morisson M."/>
            <person name="Kaiser P."/>
            <person name="Griffin D.K."/>
            <person name="Rao M."/>
            <person name="Pitel F."/>
            <person name="Wang J."/>
            <person name="Li N."/>
        </authorList>
    </citation>
    <scope>NUCLEOTIDE SEQUENCE [LARGE SCALE GENOMIC DNA]</scope>
</reference>
<evidence type="ECO:0000313" key="2">
    <source>
        <dbReference type="Proteomes" id="UP000296049"/>
    </source>
</evidence>
<organism evidence="1 2">
    <name type="scientific">Anas platyrhynchos</name>
    <name type="common">Mallard</name>
    <name type="synonym">Anas boschas</name>
    <dbReference type="NCBI Taxonomy" id="8839"/>
    <lineage>
        <taxon>Eukaryota</taxon>
        <taxon>Metazoa</taxon>
        <taxon>Chordata</taxon>
        <taxon>Craniata</taxon>
        <taxon>Vertebrata</taxon>
        <taxon>Euteleostomi</taxon>
        <taxon>Archelosauria</taxon>
        <taxon>Archosauria</taxon>
        <taxon>Dinosauria</taxon>
        <taxon>Saurischia</taxon>
        <taxon>Theropoda</taxon>
        <taxon>Coelurosauria</taxon>
        <taxon>Aves</taxon>
        <taxon>Neognathae</taxon>
        <taxon>Galloanserae</taxon>
        <taxon>Anseriformes</taxon>
        <taxon>Anatidae</taxon>
        <taxon>Anatinae</taxon>
        <taxon>Anas</taxon>
    </lineage>
</organism>
<keyword evidence="2" id="KW-1185">Reference proteome</keyword>
<dbReference type="Proteomes" id="UP000296049">
    <property type="component" value="Unassembled WGS sequence"/>
</dbReference>
<sequence length="343" mass="38070">MTTERQLRNNVHTSKRGMNLHKTSISTGSSLVPVWVYRNMAVGSHHGHGLYYFSKTNLLLARMYHLQTVSQITVIDIWIIVKVCFCNHVVGTVIVKLHLSLQSVNQKYKCAPSATWWNTSRCCCKGSSKHIREHLFSTGIPNKQLAAIWRSLLQQSTPEELALCTAALTNVKAVLGTAFVRWQPHDAQLRGIMHGVRQHKRALCDVITTPGTDVGSDNRICTNTGTLDAHEMLAEYAHLLFGFTILCKGLNTLWIHPDSDLCHTLVHPERIQIRIYILSSTTSRKQQKHFASTDCDGDFWVVGKATVIPQCGVAGHGAHAVHSVRVAGCHHKGQSSAGCCARK</sequence>
<accession>R0LEA3</accession>
<dbReference type="AlphaFoldDB" id="R0LEA3"/>